<dbReference type="GO" id="GO:0008610">
    <property type="term" value="P:lipid biosynthetic process"/>
    <property type="evidence" value="ECO:0007669"/>
    <property type="project" value="UniProtKB-ARBA"/>
</dbReference>
<keyword evidence="5" id="KW-0045">Antibiotic biosynthesis</keyword>
<dbReference type="InterPro" id="IPR020806">
    <property type="entry name" value="PKS_PP-bd"/>
</dbReference>
<dbReference type="Gene3D" id="2.30.38.10">
    <property type="entry name" value="Luciferase, Domain 3"/>
    <property type="match status" value="3"/>
</dbReference>
<organism evidence="7 8">
    <name type="scientific">Tumebacillus avium</name>
    <dbReference type="NCBI Taxonomy" id="1903704"/>
    <lineage>
        <taxon>Bacteria</taxon>
        <taxon>Bacillati</taxon>
        <taxon>Bacillota</taxon>
        <taxon>Bacilli</taxon>
        <taxon>Bacillales</taxon>
        <taxon>Alicyclobacillaceae</taxon>
        <taxon>Tumebacillus</taxon>
    </lineage>
</organism>
<dbReference type="PROSITE" id="PS00012">
    <property type="entry name" value="PHOSPHOPANTETHEINE"/>
    <property type="match status" value="3"/>
</dbReference>
<feature type="domain" description="Carrier" evidence="6">
    <location>
        <begin position="524"/>
        <end position="599"/>
    </location>
</feature>
<evidence type="ECO:0000256" key="2">
    <source>
        <dbReference type="ARBA" id="ARBA00006432"/>
    </source>
</evidence>
<dbReference type="Pfam" id="PF00501">
    <property type="entry name" value="AMP-binding"/>
    <property type="match status" value="4"/>
</dbReference>
<dbReference type="Proteomes" id="UP000195437">
    <property type="component" value="Chromosome"/>
</dbReference>
<feature type="domain" description="Carrier" evidence="6">
    <location>
        <begin position="3697"/>
        <end position="3772"/>
    </location>
</feature>
<accession>A0A1Y0IRG0</accession>
<dbReference type="Gene3D" id="3.30.559.10">
    <property type="entry name" value="Chloramphenicol acetyltransferase-like domain"/>
    <property type="match status" value="4"/>
</dbReference>
<dbReference type="PANTHER" id="PTHR45527:SF1">
    <property type="entry name" value="FATTY ACID SYNTHASE"/>
    <property type="match status" value="1"/>
</dbReference>
<dbReference type="CDD" id="cd12117">
    <property type="entry name" value="A_NRPS_Srf_like"/>
    <property type="match status" value="1"/>
</dbReference>
<dbReference type="InterPro" id="IPR010071">
    <property type="entry name" value="AA_adenyl_dom"/>
</dbReference>
<dbReference type="CDD" id="cd12116">
    <property type="entry name" value="A_NRPS_Ta1_like"/>
    <property type="match status" value="1"/>
</dbReference>
<protein>
    <recommendedName>
        <fullName evidence="6">Carrier domain-containing protein</fullName>
    </recommendedName>
</protein>
<dbReference type="Gene3D" id="3.30.559.30">
    <property type="entry name" value="Nonribosomal peptide synthetase, condensation domain"/>
    <property type="match status" value="4"/>
</dbReference>
<dbReference type="GO" id="GO:0072330">
    <property type="term" value="P:monocarboxylic acid biosynthetic process"/>
    <property type="evidence" value="ECO:0007669"/>
    <property type="project" value="UniProtKB-ARBA"/>
</dbReference>
<keyword evidence="3" id="KW-0596">Phosphopantetheine</keyword>
<dbReference type="FunFam" id="2.30.38.10:FF:000001">
    <property type="entry name" value="Non-ribosomal peptide synthetase PvdI"/>
    <property type="match status" value="2"/>
</dbReference>
<dbReference type="FunFam" id="3.40.50.980:FF:000001">
    <property type="entry name" value="Non-ribosomal peptide synthetase"/>
    <property type="match status" value="4"/>
</dbReference>
<dbReference type="FunFam" id="1.10.1200.10:FF:000016">
    <property type="entry name" value="Non-ribosomal peptide synthase"/>
    <property type="match status" value="2"/>
</dbReference>
<dbReference type="CDD" id="cd19531">
    <property type="entry name" value="LCL_NRPS-like"/>
    <property type="match status" value="4"/>
</dbReference>
<sequence>MNSMNFMSQGVFRMITTIDRGAQQWFEDQAAKRPDAIAVVFEDRQVTYAELNGLANRIARYLRKLGVGPDVLTGICAERSVEMVAGLLGILKAGGAYVPLDPSYPADRLRYMLEDSAVQVLVTQAHLADSLPVCAAEVVCLDGDVQGAEIALESAEDLQISVSADDLAYVIYTSGSTGRPKGVMLNHRGMCNMIPATAKLFDVREDSRMLQFASFSFDAATNEIFTVLSAGGTLCLARKNALMPGPGLIGLLRDLEITNVTLPPSVLAMLPDEFPQLRSVVSAGEHCPLETASRWARGRRFVNAYGPTEATVCASAAVYLGECTKVTIGQAIENAELFVLDEQMRPVAVGKEGELHIGGLGLARGYLHRPELTEEKFVPHPYSEDSEQRLYKTGDLVRPLEDGTLEFLGRIDQQVKLRGFRIELGEIEEVLIGHEQLREAVLLAREDVPGDKKLVAYVVPHAGQERPQAAELRRYLQDKLPDFMVPSSFVVLDGFPLTPNGKVDRRALPAPDARRGELAAEFVLPRTPLEESLAEIWQDVLGLAGLGVHDPFLELGGHSLQAVQILARVREQLGLEVGLHQLFASPTIALLAAELEQIRLAGKGVQNGTIPRVPRTEEIPVSFAQERVWFVTKMNPDNRAYAAQAMMRFHGNLRCDVLERALTAVVERHEMFRTTFHEADGRPLQRIHPPFDVTVPLVSLLAVEEAERESRLAQLMQEEMARPFEMTELPLVRWTLYQVGADEHVLLHIEHHMVHDGWSYNVFLREFTALYNAFCNGEASPLAEMPVQFADFAHWQRSWVQSEQAEEQVLYWKQKLAGCQPVLELPSDRPRPAVPSHRGGAVRVDLPAGLCEELTAMGRQEGVTLYVTLLAAFNVLLYRYTGQQDLLVGSAVANRRLRDTEGLIGMIVNNVVLRTQLGGEVPFRELLGTVRDMAYEAFAHEDLPFDKLVERVNPVRDVSRNPLIQVMFSFHDSPLPKLELLDVTVKVKEALNNGSAKFDLNVVGLPHLEDRLSESADVAGKGGLTLIWEYSSDLFEESTIHRMVGHYQTLLASVVAEPDVPLAKVRMMEEWEAEQILTVWNRTEVEGVPELPLHALFEAQAERTPDAVAVVYQEDCLTYRELNERANRLARRLLTLGVTAEMPVGLCVDRSPQMVVGLLGILKAGGAYVPMDPEYPQERLAFMVEDAGMPVVVTEKKHAAWLSSAQILCLDEELLEQESGENLGLTAAVDQLAYLIYTSGSTGTPKGVQIEHRNVVNFLHSMQQEPGLQADDVLLAVTSLSFDIAGLELFLPLVTGAKVVLADRATAADGKKLAALLASESVTVMQATPVTWRLLVDAGWRSAGRVKMLCGGEALPADLAQRLTEDGSELWNLYGPTETTIWSTCARVDGDRTEWQGAPSIGRPIANTHVFVLDEQLQPVPIGVPGELCIGGAGVARGYWNREELTAEKFISHAFGRLYRTGDRVRWLPDGKLQYLERMDHQVKLRGLRIELGEIEARLNLHPLVKSAAVVVKGVSHADKRLIGYVVPRGAEAPTAAELRVYLKEGLPEYMVPATVMLLDALPLTPNGKVDRRALPEPDALAGKGEYVAPRNARERLAADIFAQVLGRASVGITDNFFELGGHSLLAIGVASRLSSALGVEVPFRAVFEEPTVAGLLESLAGLEQQPGHKQIQFQLPQIEPVLHEEDVPLSLAQQRLWVLEQMLAGSAAYHFPFAMRLQGALDVKALEQGVQELVSRHESLRTTFAERNGQLVQVIGTPEPIKLEAVVVSEDAVLDLMHAEARRPFDLQHGPLFRVSLWKVRETEHVLLLNMHHIITDGWSYGVLVKELSALYAGASLAQLPVQYADFAAAQRRWMQGEVLENQLAYWKQQLGGELPVLQLPTDHPRPAVQTYNGAFCKMELPRRLSEELRTLSRQRSVTLYMTLLAAFQTLLHRYTGQEDLLVGSPIAGRNRPEVEGLIGFFVNTLVMRTDLGGNPTFGELLSRVRETALGAYAHQDVPFERLVEELQPERVLSHSPLYQVTFQLLSDWELQLTGLDVQPLDVQTGTAKYDLSAAVIEEGDKLVGRFDYNTDLFDPQTIERMMGHFFVLLEGIAAQPDGRIGELPLLTADEREKVLVEWNRTETAYPRDVAVHQLFELQVEQMPDAVAVVYGEQSLTYAELNHRANQVAHSLRGIGVVPDQPVAICVERSPEMIVGLLGILKAGGAYLPLDPEYPQERLAFMLEDAGAAVLLTQQHLANSLSLRTEHQICLDGEWAQIAQELDTNLPSVTGSEHLAYITYTSGSTGRPKGVCIPHRAVARLVKGTDYAEFSPADVFLQFASISFDAATFEIWGSLLHGAQLVLYPAGKASLQELGRVLQEHSVTTLWLTAGLFHQMAEEQLPQLASLKQLLAGGDVLSVPHVKTLLQNLPGVMLINGYGPTESTTFACCYGMTAPEQVGASVPIGRPIANTQVYVLDQYLQPVPIGVPGELYIGGDGLARGYLNLPEMTAEKFIEHPFSSGAEAKLYRTGDQVKLLPDGTLEFLGRLDNQVKIRGFRIEVGEVEAQLLASASVREAVVTVREFVPGDKRLVAFVVPAGGVDFDELALRQELKGRLPGYLIPSAFVVLAALPLTRNGKVDLRALPEPQEAVREELVEPRNGDEAWMADLFAELLGAQVGITDNFFARGGHSLTATRVISRLRGEYGVELSLQAFFEDPTVAGLVQKVQALHESKTGDKDTETVAVAVATVAQMVVPVLREGALPLSFAQRRLWFLDQFEPGNPVYNIPVGLRITGQLDINALSRSLQEIVTRHESLRTVFADELGEPSQMIVIAHEPILTLAEGDLQLLIEEEQRHAFDLQNGPLFRARLVRIGEQDYVLLLNMHHIVSDGWSIGVLAKELSALYSSLPLEPLSIQYADFAAWQREWLQGDVLDRQLGYWKQELGGKLPILQLPADRPRPAVRTYKGAVHRLKLSAKLSKRIQQLCQQEGTTLFMTLLTAFKTLLSRYTGLHDILVGSPVAGRNRAELEGLIGFFVNTLVLRTDLSGDPTFREVLGRVREMALAAFDHQDVPFERLVDELQPERHASSSPLFQVMFVLQNAVTEPWELQGVDVEPLKIDQQTAKFDLTLTVAEDGEELGVHVEYNTDLYDRATIERFCGHYETLLEGIAANPEQKIAELSLLTAAERQQVLVEWNATEVPFADVCLHELIEEQVQRTPHAVAAVYGEQEITYAELDVQANRLAHRLITLGVGPDVPVGVCMERSLELVVALVGILKAGGAYVPLDADAPTARIRQVLEDAHAQVCLTQGHLQEKLPVDAATYVALDPGSDVLDSYPVYAPHVPVTPDHLISIYYTSGSTGTPKGVCSTHRGWVNRMLWMQRQYQLQPQETVLQKTTLTFDDAACEFYWPLLVGGRIALMEPGLHKDPRAILEAAIRYKAAFITFVPSMLALFVDAVTPQDRLQLQHLRHVGSSGEALRSDLVRLFREKIGCHLHNTWGATEVSIDSTIHTCSEEDEHVAEIVSVGRPIDNNKCYVLDERLQPVPVGVAGNLYLGGIGLATGYLNDPERTAEAFLPSPFVEGERLYKTGDRGYFLADGSIMFLGRRDDQVKVRGQRVELAEIEAVLATHPDLQQAVVAAFKRPDGYLLAAYYVLQEGAAQVTSEVLRAYMSERLPDYMVPWRFVALDSLPTTVSGKVDRKQLPDPGDERPELAEAFVEPSTQAERTVAAIWQEILDVKGVGVRDNFFELGGHSLSATRIISRINRELGVQLPLRDLFESPTVAGLAEKAAGAASDEQGAIPRFTQRTEFPLSHAQQRFWFQYQFDPGNTSGGVMNLHLLDGQLDTDKLLRAYRDLTNRHSIMRTKLAERAGEGAVQVVYADAEEPIRFVDLTELPPGEQVNLVLQMLAEEKNTRFDLTRDFFFRACLLKVSDSQHILICNVHPIAYDGWSITVFLKDLAALYQELDLPPALQYGEYAAYQHAQLAEHRLDGQKAYWEQQLAADVGPPALPYDFETAPLDTVPMTDRRVTLEPALTAKLRALSAEQGTTLYLTLLSGLKIWLALTSRQEVITVCSPIAGRSHPDLESVLGLMVNPLALRTDLADNPTAQEVLERVKDTAFAAYANQDYPFDLVLQDVRARRGGELAEALYNIVFVGQNAHLEATELEPGVTLRYCSFDELLGSLGIDPGSAAAQRNIEFDDFADDPTVEFDLHIEAYGSGDELTLVTSYNTKRFTAETVDMLLSEYEYVLQQFASDSSLRLSQIQLPELIDLF</sequence>
<dbReference type="InterPro" id="IPR000873">
    <property type="entry name" value="AMP-dep_synth/lig_dom"/>
</dbReference>
<dbReference type="SUPFAM" id="SSF52777">
    <property type="entry name" value="CoA-dependent acyltransferases"/>
    <property type="match status" value="8"/>
</dbReference>
<dbReference type="FunFam" id="3.30.300.30:FF:000015">
    <property type="entry name" value="Nonribosomal peptide synthase SidD"/>
    <property type="match status" value="1"/>
</dbReference>
<dbReference type="InterPro" id="IPR036736">
    <property type="entry name" value="ACP-like_sf"/>
</dbReference>
<dbReference type="FunFam" id="3.40.50.12780:FF:000012">
    <property type="entry name" value="Non-ribosomal peptide synthetase"/>
    <property type="match status" value="4"/>
</dbReference>
<dbReference type="GO" id="GO:0031177">
    <property type="term" value="F:phosphopantetheine binding"/>
    <property type="evidence" value="ECO:0007669"/>
    <property type="project" value="InterPro"/>
</dbReference>
<dbReference type="InterPro" id="IPR042099">
    <property type="entry name" value="ANL_N_sf"/>
</dbReference>
<dbReference type="Gene3D" id="3.40.50.12780">
    <property type="entry name" value="N-terminal domain of ligase-like"/>
    <property type="match status" value="1"/>
</dbReference>
<dbReference type="PROSITE" id="PS00455">
    <property type="entry name" value="AMP_BINDING"/>
    <property type="match status" value="4"/>
</dbReference>
<dbReference type="NCBIfam" id="NF003417">
    <property type="entry name" value="PRK04813.1"/>
    <property type="match status" value="4"/>
</dbReference>
<dbReference type="FunFam" id="3.30.300.30:FF:000010">
    <property type="entry name" value="Enterobactin synthetase component F"/>
    <property type="match status" value="3"/>
</dbReference>
<proteinExistence type="inferred from homology"/>
<reference evidence="8" key="1">
    <citation type="submission" date="2017-05" db="EMBL/GenBank/DDBJ databases">
        <authorList>
            <person name="Sung H."/>
        </authorList>
    </citation>
    <scope>NUCLEOTIDE SEQUENCE [LARGE SCALE GENOMIC DNA]</scope>
    <source>
        <strain evidence="8">AR23208</strain>
    </source>
</reference>
<dbReference type="PROSITE" id="PS50075">
    <property type="entry name" value="CARRIER"/>
    <property type="match status" value="4"/>
</dbReference>
<dbReference type="NCBIfam" id="TIGR01733">
    <property type="entry name" value="AA-adenyl-dom"/>
    <property type="match status" value="4"/>
</dbReference>
<dbReference type="InterPro" id="IPR025110">
    <property type="entry name" value="AMP-bd_C"/>
</dbReference>
<dbReference type="GO" id="GO:0044550">
    <property type="term" value="P:secondary metabolite biosynthetic process"/>
    <property type="evidence" value="ECO:0007669"/>
    <property type="project" value="UniProtKB-ARBA"/>
</dbReference>
<dbReference type="InterPro" id="IPR045851">
    <property type="entry name" value="AMP-bd_C_sf"/>
</dbReference>
<dbReference type="Gene3D" id="3.30.300.30">
    <property type="match status" value="4"/>
</dbReference>
<dbReference type="FunFam" id="1.10.1200.10:FF:000005">
    <property type="entry name" value="Nonribosomal peptide synthetase 1"/>
    <property type="match status" value="1"/>
</dbReference>
<evidence type="ECO:0000256" key="3">
    <source>
        <dbReference type="ARBA" id="ARBA00022450"/>
    </source>
</evidence>
<dbReference type="InterPro" id="IPR009081">
    <property type="entry name" value="PP-bd_ACP"/>
</dbReference>
<comment type="cofactor">
    <cofactor evidence="1">
        <name>pantetheine 4'-phosphate</name>
        <dbReference type="ChEBI" id="CHEBI:47942"/>
    </cofactor>
</comment>
<dbReference type="PANTHER" id="PTHR45527">
    <property type="entry name" value="NONRIBOSOMAL PEPTIDE SYNTHETASE"/>
    <property type="match status" value="1"/>
</dbReference>
<dbReference type="OrthoDB" id="9765680at2"/>
<dbReference type="SMART" id="SM00823">
    <property type="entry name" value="PKS_PP"/>
    <property type="match status" value="4"/>
</dbReference>
<dbReference type="Gene3D" id="1.10.1200.10">
    <property type="entry name" value="ACP-like"/>
    <property type="match status" value="4"/>
</dbReference>
<keyword evidence="4" id="KW-0597">Phosphoprotein</keyword>
<dbReference type="InterPro" id="IPR001242">
    <property type="entry name" value="Condensation_dom"/>
</dbReference>
<feature type="domain" description="Carrier" evidence="6">
    <location>
        <begin position="1589"/>
        <end position="1664"/>
    </location>
</feature>
<dbReference type="FunFam" id="3.30.559.30:FF:000001">
    <property type="entry name" value="Non-ribosomal peptide synthetase"/>
    <property type="match status" value="1"/>
</dbReference>
<dbReference type="GO" id="GO:0003824">
    <property type="term" value="F:catalytic activity"/>
    <property type="evidence" value="ECO:0007669"/>
    <property type="project" value="InterPro"/>
</dbReference>
<dbReference type="Gene3D" id="3.40.50.980">
    <property type="match status" value="6"/>
</dbReference>
<dbReference type="Pfam" id="PF00550">
    <property type="entry name" value="PP-binding"/>
    <property type="match status" value="4"/>
</dbReference>
<keyword evidence="8" id="KW-1185">Reference proteome</keyword>
<dbReference type="Pfam" id="PF13193">
    <property type="entry name" value="AMP-binding_C"/>
    <property type="match status" value="4"/>
</dbReference>
<dbReference type="InterPro" id="IPR023213">
    <property type="entry name" value="CAT-like_dom_sf"/>
</dbReference>
<dbReference type="EMBL" id="CP021434">
    <property type="protein sequence ID" value="ARU62840.1"/>
    <property type="molecule type" value="Genomic_DNA"/>
</dbReference>
<dbReference type="SUPFAM" id="SSF47336">
    <property type="entry name" value="ACP-like"/>
    <property type="match status" value="4"/>
</dbReference>
<name>A0A1Y0IRG0_9BACL</name>
<dbReference type="SUPFAM" id="SSF56801">
    <property type="entry name" value="Acetyl-CoA synthetase-like"/>
    <property type="match status" value="4"/>
</dbReference>
<dbReference type="KEGG" id="tum:CBW65_19065"/>
<dbReference type="InterPro" id="IPR020845">
    <property type="entry name" value="AMP-binding_CS"/>
</dbReference>
<evidence type="ECO:0000256" key="5">
    <source>
        <dbReference type="ARBA" id="ARBA00023194"/>
    </source>
</evidence>
<dbReference type="InterPro" id="IPR006162">
    <property type="entry name" value="Ppantetheine_attach_site"/>
</dbReference>
<evidence type="ECO:0000313" key="7">
    <source>
        <dbReference type="EMBL" id="ARU62840.1"/>
    </source>
</evidence>
<comment type="similarity">
    <text evidence="2">Belongs to the ATP-dependent AMP-binding enzyme family.</text>
</comment>
<dbReference type="GO" id="GO:0017000">
    <property type="term" value="P:antibiotic biosynthetic process"/>
    <property type="evidence" value="ECO:0007669"/>
    <property type="project" value="UniProtKB-KW"/>
</dbReference>
<dbReference type="CDD" id="cd05930">
    <property type="entry name" value="A_NRPS"/>
    <property type="match status" value="1"/>
</dbReference>
<evidence type="ECO:0000256" key="1">
    <source>
        <dbReference type="ARBA" id="ARBA00001957"/>
    </source>
</evidence>
<feature type="domain" description="Carrier" evidence="6">
    <location>
        <begin position="2637"/>
        <end position="2711"/>
    </location>
</feature>
<dbReference type="Pfam" id="PF00668">
    <property type="entry name" value="Condensation"/>
    <property type="match status" value="4"/>
</dbReference>
<evidence type="ECO:0000256" key="4">
    <source>
        <dbReference type="ARBA" id="ARBA00022553"/>
    </source>
</evidence>
<dbReference type="GO" id="GO:0043041">
    <property type="term" value="P:amino acid activation for nonribosomal peptide biosynthetic process"/>
    <property type="evidence" value="ECO:0007669"/>
    <property type="project" value="TreeGrafter"/>
</dbReference>
<gene>
    <name evidence="7" type="ORF">CBW65_19065</name>
</gene>
<evidence type="ECO:0000259" key="6">
    <source>
        <dbReference type="PROSITE" id="PS50075"/>
    </source>
</evidence>
<dbReference type="GO" id="GO:0005829">
    <property type="term" value="C:cytosol"/>
    <property type="evidence" value="ECO:0007669"/>
    <property type="project" value="TreeGrafter"/>
</dbReference>
<evidence type="ECO:0000313" key="8">
    <source>
        <dbReference type="Proteomes" id="UP000195437"/>
    </source>
</evidence>